<evidence type="ECO:0000256" key="5">
    <source>
        <dbReference type="ARBA" id="ARBA00023136"/>
    </source>
</evidence>
<feature type="transmembrane region" description="Helical" evidence="6">
    <location>
        <begin position="216"/>
        <end position="235"/>
    </location>
</feature>
<feature type="transmembrane region" description="Helical" evidence="6">
    <location>
        <begin position="296"/>
        <end position="320"/>
    </location>
</feature>
<feature type="transmembrane region" description="Helical" evidence="6">
    <location>
        <begin position="332"/>
        <end position="353"/>
    </location>
</feature>
<feature type="transmembrane region" description="Helical" evidence="6">
    <location>
        <begin position="117"/>
        <end position="135"/>
    </location>
</feature>
<protein>
    <submittedName>
        <fullName evidence="7">Oligosaccharide flippase family protein</fullName>
    </submittedName>
</protein>
<evidence type="ECO:0000313" key="8">
    <source>
        <dbReference type="Proteomes" id="UP000593892"/>
    </source>
</evidence>
<dbReference type="PANTHER" id="PTHR30250">
    <property type="entry name" value="PST FAMILY PREDICTED COLANIC ACID TRANSPORTER"/>
    <property type="match status" value="1"/>
</dbReference>
<comment type="subcellular location">
    <subcellularLocation>
        <location evidence="1">Cell membrane</location>
        <topology evidence="1">Multi-pass membrane protein</topology>
    </subcellularLocation>
</comment>
<feature type="transmembrane region" description="Helical" evidence="6">
    <location>
        <begin position="147"/>
        <end position="167"/>
    </location>
</feature>
<gene>
    <name evidence="7" type="ORF">IRI77_13120</name>
</gene>
<feature type="transmembrane region" description="Helical" evidence="6">
    <location>
        <begin position="255"/>
        <end position="275"/>
    </location>
</feature>
<feature type="transmembrane region" description="Helical" evidence="6">
    <location>
        <begin position="420"/>
        <end position="438"/>
    </location>
</feature>
<feature type="transmembrane region" description="Helical" evidence="6">
    <location>
        <begin position="91"/>
        <end position="111"/>
    </location>
</feature>
<name>A0A7S7NW32_PALFE</name>
<dbReference type="InterPro" id="IPR002797">
    <property type="entry name" value="Polysacc_synth"/>
</dbReference>
<organism evidence="7 8">
    <name type="scientific">Paludibaculum fermentans</name>
    <dbReference type="NCBI Taxonomy" id="1473598"/>
    <lineage>
        <taxon>Bacteria</taxon>
        <taxon>Pseudomonadati</taxon>
        <taxon>Acidobacteriota</taxon>
        <taxon>Terriglobia</taxon>
        <taxon>Bryobacterales</taxon>
        <taxon>Bryobacteraceae</taxon>
        <taxon>Paludibaculum</taxon>
    </lineage>
</organism>
<feature type="transmembrane region" description="Helical" evidence="6">
    <location>
        <begin position="444"/>
        <end position="462"/>
    </location>
</feature>
<accession>A0A7S7NW32</accession>
<dbReference type="GO" id="GO:0005886">
    <property type="term" value="C:plasma membrane"/>
    <property type="evidence" value="ECO:0007669"/>
    <property type="project" value="UniProtKB-SubCell"/>
</dbReference>
<sequence>MSTATLVPARRLAGNLLSLGAGEVAAKLLSILAFTYLGRTLGPQSYGRMEFAMAALVFFHLPADLGLGLYGAREIARNRHEAANLAASISAIRLGLAVLSYLALLLFTLTLRDDPQTQILLCTLGLSLFAAPGLLQWVFQGLDQMSWAAWAVTVRQGTFAVVALLLVRSREQLIWAAIAECAAAACTALFCVWLARHSLGLRLTFRGLDVEHLRHHLRTAAPIGFSEFAWALLWHLPTVILGFLTTGESLGWFGASHRCLTAIHSFVYLYFFNLIPSMSRAAVPGGGLSQLLSRSLSVAAWCGLLAGLGGALLAGQFLSLLYGPRFAEGGRILAILVWVIPVALVSGHFRYGLVACGLEKQLFRSTLIAAAGSILFSVVLGSWFGAQGVAVALLLANVIHLLVPYLLFRHRLVEVPVWRTLLWPVLAAGLAFSVYWTAVVAVGPWPAIALALSLFSGAGLWAQYRNLTELWQGVREAAAR</sequence>
<evidence type="ECO:0000256" key="4">
    <source>
        <dbReference type="ARBA" id="ARBA00022989"/>
    </source>
</evidence>
<evidence type="ECO:0000256" key="2">
    <source>
        <dbReference type="ARBA" id="ARBA00022475"/>
    </source>
</evidence>
<feature type="transmembrane region" description="Helical" evidence="6">
    <location>
        <begin position="390"/>
        <end position="408"/>
    </location>
</feature>
<keyword evidence="8" id="KW-1185">Reference proteome</keyword>
<keyword evidence="4 6" id="KW-1133">Transmembrane helix</keyword>
<dbReference type="InterPro" id="IPR050833">
    <property type="entry name" value="Poly_Biosynth_Transport"/>
</dbReference>
<proteinExistence type="predicted"/>
<dbReference type="KEGG" id="pfer:IRI77_13120"/>
<feature type="transmembrane region" description="Helical" evidence="6">
    <location>
        <begin position="173"/>
        <end position="195"/>
    </location>
</feature>
<feature type="transmembrane region" description="Helical" evidence="6">
    <location>
        <begin position="12"/>
        <end position="37"/>
    </location>
</feature>
<reference evidence="7 8" key="1">
    <citation type="submission" date="2020-10" db="EMBL/GenBank/DDBJ databases">
        <title>Complete genome sequence of Paludibaculum fermentans P105T, a facultatively anaerobic acidobacterium capable of dissimilatory Fe(III) reduction.</title>
        <authorList>
            <person name="Dedysh S.N."/>
            <person name="Beletsky A.V."/>
            <person name="Kulichevskaya I.S."/>
            <person name="Mardanov A.V."/>
            <person name="Ravin N.V."/>
        </authorList>
    </citation>
    <scope>NUCLEOTIDE SEQUENCE [LARGE SCALE GENOMIC DNA]</scope>
    <source>
        <strain evidence="7 8">P105</strain>
    </source>
</reference>
<feature type="transmembrane region" description="Helical" evidence="6">
    <location>
        <begin position="49"/>
        <end position="70"/>
    </location>
</feature>
<dbReference type="Proteomes" id="UP000593892">
    <property type="component" value="Chromosome"/>
</dbReference>
<dbReference type="Pfam" id="PF01943">
    <property type="entry name" value="Polysacc_synt"/>
    <property type="match status" value="1"/>
</dbReference>
<evidence type="ECO:0000313" key="7">
    <source>
        <dbReference type="EMBL" id="QOY90844.1"/>
    </source>
</evidence>
<keyword evidence="2" id="KW-1003">Cell membrane</keyword>
<dbReference type="RefSeq" id="WP_194452501.1">
    <property type="nucleotide sequence ID" value="NZ_CP063849.1"/>
</dbReference>
<dbReference type="AlphaFoldDB" id="A0A7S7NW32"/>
<evidence type="ECO:0000256" key="3">
    <source>
        <dbReference type="ARBA" id="ARBA00022692"/>
    </source>
</evidence>
<evidence type="ECO:0000256" key="1">
    <source>
        <dbReference type="ARBA" id="ARBA00004651"/>
    </source>
</evidence>
<keyword evidence="3 6" id="KW-0812">Transmembrane</keyword>
<dbReference type="EMBL" id="CP063849">
    <property type="protein sequence ID" value="QOY90844.1"/>
    <property type="molecule type" value="Genomic_DNA"/>
</dbReference>
<keyword evidence="5 6" id="KW-0472">Membrane</keyword>
<dbReference type="PANTHER" id="PTHR30250:SF11">
    <property type="entry name" value="O-ANTIGEN TRANSPORTER-RELATED"/>
    <property type="match status" value="1"/>
</dbReference>
<evidence type="ECO:0000256" key="6">
    <source>
        <dbReference type="SAM" id="Phobius"/>
    </source>
</evidence>
<feature type="transmembrane region" description="Helical" evidence="6">
    <location>
        <begin position="365"/>
        <end position="384"/>
    </location>
</feature>